<organism evidence="1 2">
    <name type="scientific">Brachyspira catarrhinii</name>
    <dbReference type="NCBI Taxonomy" id="2528966"/>
    <lineage>
        <taxon>Bacteria</taxon>
        <taxon>Pseudomonadati</taxon>
        <taxon>Spirochaetota</taxon>
        <taxon>Spirochaetia</taxon>
        <taxon>Brachyspirales</taxon>
        <taxon>Brachyspiraceae</taxon>
        <taxon>Brachyspira</taxon>
    </lineage>
</organism>
<evidence type="ECO:0000313" key="1">
    <source>
        <dbReference type="EMBL" id="TKZ32241.1"/>
    </source>
</evidence>
<comment type="caution">
    <text evidence="1">The sequence shown here is derived from an EMBL/GenBank/DDBJ whole genome shotgun (WGS) entry which is preliminary data.</text>
</comment>
<gene>
    <name evidence="1" type="ORF">EZH24_09400</name>
</gene>
<dbReference type="Pfam" id="PF13578">
    <property type="entry name" value="Methyltransf_24"/>
    <property type="match status" value="1"/>
</dbReference>
<protein>
    <submittedName>
        <fullName evidence="1">Class I SAM-dependent methyltransferase</fullName>
    </submittedName>
</protein>
<keyword evidence="1" id="KW-0489">Methyltransferase</keyword>
<accession>A0ABY2TR50</accession>
<dbReference type="InterPro" id="IPR029063">
    <property type="entry name" value="SAM-dependent_MTases_sf"/>
</dbReference>
<dbReference type="GO" id="GO:0032259">
    <property type="term" value="P:methylation"/>
    <property type="evidence" value="ECO:0007669"/>
    <property type="project" value="UniProtKB-KW"/>
</dbReference>
<sequence>MFSKEKYEIKGKKFANLVNEWSNEYTSAMSIEQKCFLMEIINDKKMQNVLEIGVFMGVTSVCILKSGLSVNNKFQLYGIDNNNDKIIGSAVNGLCSDKEKEHYHLYAGYDIFDIENIAPQNIKFDLVIIDAGHSHPFPLFDLIFSIPYMHNDTIIILHDVIDYMRPNAWGESFIFEAWTYEKYRVYDYDNNMFSNMGCIKLHNDNAQLLKNIELIAKIPLRANPWAVNNNYNGIKNISDKADRNFGLGFSLIEIDKLSKYMNKHYSTEFSKNIYEILKTNYNEYMNNCFLHIQETRFFNYLFEANIYNQNKINNFENRINILENKFNDIKIKNKKSNNLIDKIAWWIPVRKWRDNFRNKFFDKFIVGGGK</sequence>
<keyword evidence="2" id="KW-1185">Reference proteome</keyword>
<dbReference type="GO" id="GO:0008168">
    <property type="term" value="F:methyltransferase activity"/>
    <property type="evidence" value="ECO:0007669"/>
    <property type="project" value="UniProtKB-KW"/>
</dbReference>
<name>A0ABY2TR50_9SPIR</name>
<dbReference type="RefSeq" id="WP_137998898.1">
    <property type="nucleotide sequence ID" value="NZ_SJDU01000283.1"/>
</dbReference>
<reference evidence="1 2" key="1">
    <citation type="journal article" date="2019" name="Anaerobe">
        <title>Brachyspira catarrhinii sp. nov., an anaerobic intestinal spirochaete isolated from vervet monkeys may have been misidentified as Brachyspira aalborgi in previous studies.</title>
        <authorList>
            <person name="Phillips N.D."/>
            <person name="La T."/>
            <person name="Hampson D.J."/>
        </authorList>
    </citation>
    <scope>NUCLEOTIDE SEQUENCE [LARGE SCALE GENOMIC DNA]</scope>
    <source>
        <strain evidence="1 2">Z12</strain>
    </source>
</reference>
<dbReference type="EMBL" id="SJDU01000283">
    <property type="protein sequence ID" value="TKZ32241.1"/>
    <property type="molecule type" value="Genomic_DNA"/>
</dbReference>
<evidence type="ECO:0000313" key="2">
    <source>
        <dbReference type="Proteomes" id="UP000310168"/>
    </source>
</evidence>
<proteinExistence type="predicted"/>
<dbReference type="Proteomes" id="UP000310168">
    <property type="component" value="Unassembled WGS sequence"/>
</dbReference>
<dbReference type="SUPFAM" id="SSF53335">
    <property type="entry name" value="S-adenosyl-L-methionine-dependent methyltransferases"/>
    <property type="match status" value="1"/>
</dbReference>
<keyword evidence="1" id="KW-0808">Transferase</keyword>
<dbReference type="Gene3D" id="3.40.50.150">
    <property type="entry name" value="Vaccinia Virus protein VP39"/>
    <property type="match status" value="1"/>
</dbReference>